<dbReference type="InterPro" id="IPR037737">
    <property type="entry name" value="Srf1"/>
</dbReference>
<feature type="compositionally biased region" description="Polar residues" evidence="1">
    <location>
        <begin position="133"/>
        <end position="146"/>
    </location>
</feature>
<organism evidence="3 4">
    <name type="scientific">[Candida] anglica</name>
    <dbReference type="NCBI Taxonomy" id="148631"/>
    <lineage>
        <taxon>Eukaryota</taxon>
        <taxon>Fungi</taxon>
        <taxon>Dikarya</taxon>
        <taxon>Ascomycota</taxon>
        <taxon>Saccharomycotina</taxon>
        <taxon>Pichiomycetes</taxon>
        <taxon>Debaryomycetaceae</taxon>
        <taxon>Kurtzmaniella</taxon>
    </lineage>
</organism>
<keyword evidence="4" id="KW-1185">Reference proteome</keyword>
<feature type="region of interest" description="Disordered" evidence="1">
    <location>
        <begin position="133"/>
        <end position="163"/>
    </location>
</feature>
<feature type="compositionally biased region" description="Basic and acidic residues" evidence="1">
    <location>
        <begin position="1"/>
        <end position="54"/>
    </location>
</feature>
<proteinExistence type="predicted"/>
<feature type="transmembrane region" description="Helical" evidence="2">
    <location>
        <begin position="379"/>
        <end position="401"/>
    </location>
</feature>
<keyword evidence="2" id="KW-0812">Transmembrane</keyword>
<protein>
    <submittedName>
        <fullName evidence="3">Regulator of phospholipase D Srf1p</fullName>
    </submittedName>
</protein>
<evidence type="ECO:0000313" key="3">
    <source>
        <dbReference type="EMBL" id="CAK7908292.1"/>
    </source>
</evidence>
<gene>
    <name evidence="3" type="primary">SRF1</name>
    <name evidence="3" type="ORF">CAAN4_E09626</name>
</gene>
<feature type="region of interest" description="Disordered" evidence="1">
    <location>
        <begin position="1"/>
        <end position="78"/>
    </location>
</feature>
<reference evidence="3 4" key="1">
    <citation type="submission" date="2024-01" db="EMBL/GenBank/DDBJ databases">
        <authorList>
            <consortium name="Genoscope - CEA"/>
            <person name="William W."/>
        </authorList>
    </citation>
    <scope>NUCLEOTIDE SEQUENCE [LARGE SCALE GENOMIC DNA]</scope>
    <source>
        <strain evidence="3 4">29B2s-10</strain>
    </source>
</reference>
<keyword evidence="2" id="KW-0472">Membrane</keyword>
<keyword evidence="2" id="KW-1133">Transmembrane helix</keyword>
<dbReference type="EMBL" id="OZ004257">
    <property type="protein sequence ID" value="CAK7908292.1"/>
    <property type="molecule type" value="Genomic_DNA"/>
</dbReference>
<dbReference type="Proteomes" id="UP001497600">
    <property type="component" value="Chromosome E"/>
</dbReference>
<feature type="transmembrane region" description="Helical" evidence="2">
    <location>
        <begin position="301"/>
        <end position="324"/>
    </location>
</feature>
<evidence type="ECO:0000256" key="2">
    <source>
        <dbReference type="SAM" id="Phobius"/>
    </source>
</evidence>
<evidence type="ECO:0000256" key="1">
    <source>
        <dbReference type="SAM" id="MobiDB-lite"/>
    </source>
</evidence>
<feature type="transmembrane region" description="Helical" evidence="2">
    <location>
        <begin position="437"/>
        <end position="458"/>
    </location>
</feature>
<sequence length="468" mass="53412">MSEKLEDHVGPLDPLERLELSTRPEEDKVVDKEENKIKEKSANGEEETKVEPSRTVDLGISTEHVVDPDRQPRRKHPRHIRAAIDKAKSSHSSSRSPFEDPYDTMVKTYSHRPNIVPPYVLDKLSQVHYRDQLNNSNVNNPESDQISTHHRSVHSKKSHNNDEEYQSFANDPFIKSLDNNWHNFLATVRQPTAYTSDMVAYDNKFNSDWNLEGGWGGEDRLKHALLGTSSSDDGTYDKEEKSGWWPFKNRNRGPSAGLNLELNEPSPRVRSKAGYWMSGEKRADLKPTLKRIFLQNPLIPLFLRILTIIFSTLALALAGSIFVLSSHEYDDTKIVQQPSTIMAICVQCFAIIYVVYIAYDEYHGKPLGLRDPVEKMKLIMLDLLFIIFSSANLSLAFNTLYDHEWVCMNDNNPDLATIGIFYPTVGSICRRQRALSAFLFIALCLWVVTFTISIVRVVDRVSTTPRSD</sequence>
<name>A0ABP0ECY5_9ASCO</name>
<dbReference type="PANTHER" id="PTHR36819">
    <property type="entry name" value="REGULATOR OF PHOSPHOLIPASE D SRF1"/>
    <property type="match status" value="1"/>
</dbReference>
<accession>A0ABP0ECY5</accession>
<feature type="compositionally biased region" description="Basic residues" evidence="1">
    <location>
        <begin position="148"/>
        <end position="158"/>
    </location>
</feature>
<dbReference type="PANTHER" id="PTHR36819:SF1">
    <property type="entry name" value="REGULATOR OF PHOSPHOLIPASE D SRF1"/>
    <property type="match status" value="1"/>
</dbReference>
<evidence type="ECO:0000313" key="4">
    <source>
        <dbReference type="Proteomes" id="UP001497600"/>
    </source>
</evidence>
<feature type="transmembrane region" description="Helical" evidence="2">
    <location>
        <begin position="339"/>
        <end position="359"/>
    </location>
</feature>